<dbReference type="Proteomes" id="UP000535890">
    <property type="component" value="Unassembled WGS sequence"/>
</dbReference>
<sequence length="135" mass="14811">MLEFLDRPQTEPSPEWIAAATDRDGPQSQSDRAEQVLAVRREAENTERRLASLRARPDASRDDEVVGILAAAFNVSRARAFECLLWISQQTGTPVPTVADQFMARVEVLGTNAHDREALLGLLSKLAGPVNTSAR</sequence>
<protein>
    <recommendedName>
        <fullName evidence="4">ANTAR domain-containing protein</fullName>
    </recommendedName>
</protein>
<feature type="compositionally biased region" description="Basic and acidic residues" evidence="1">
    <location>
        <begin position="21"/>
        <end position="34"/>
    </location>
</feature>
<dbReference type="EMBL" id="JACCBN010000001">
    <property type="protein sequence ID" value="NYD34355.1"/>
    <property type="molecule type" value="Genomic_DNA"/>
</dbReference>
<name>A0A7Y9DRW4_9PSEU</name>
<dbReference type="RefSeq" id="WP_179792315.1">
    <property type="nucleotide sequence ID" value="NZ_BAABHP010000030.1"/>
</dbReference>
<evidence type="ECO:0000256" key="1">
    <source>
        <dbReference type="SAM" id="MobiDB-lite"/>
    </source>
</evidence>
<evidence type="ECO:0000313" key="3">
    <source>
        <dbReference type="Proteomes" id="UP000535890"/>
    </source>
</evidence>
<evidence type="ECO:0000313" key="2">
    <source>
        <dbReference type="EMBL" id="NYD34355.1"/>
    </source>
</evidence>
<reference evidence="2 3" key="1">
    <citation type="submission" date="2020-07" db="EMBL/GenBank/DDBJ databases">
        <title>Sequencing the genomes of 1000 actinobacteria strains.</title>
        <authorList>
            <person name="Klenk H.-P."/>
        </authorList>
    </citation>
    <scope>NUCLEOTIDE SEQUENCE [LARGE SCALE GENOMIC DNA]</scope>
    <source>
        <strain evidence="2 3">DSM 45772</strain>
    </source>
</reference>
<feature type="region of interest" description="Disordered" evidence="1">
    <location>
        <begin position="1"/>
        <end position="34"/>
    </location>
</feature>
<evidence type="ECO:0008006" key="4">
    <source>
        <dbReference type="Google" id="ProtNLM"/>
    </source>
</evidence>
<keyword evidence="3" id="KW-1185">Reference proteome</keyword>
<accession>A0A7Y9DRW4</accession>
<gene>
    <name evidence="2" type="ORF">BJ983_000457</name>
</gene>
<organism evidence="2 3">
    <name type="scientific">Actinomycetospora corticicola</name>
    <dbReference type="NCBI Taxonomy" id="663602"/>
    <lineage>
        <taxon>Bacteria</taxon>
        <taxon>Bacillati</taxon>
        <taxon>Actinomycetota</taxon>
        <taxon>Actinomycetes</taxon>
        <taxon>Pseudonocardiales</taxon>
        <taxon>Pseudonocardiaceae</taxon>
        <taxon>Actinomycetospora</taxon>
    </lineage>
</organism>
<comment type="caution">
    <text evidence="2">The sequence shown here is derived from an EMBL/GenBank/DDBJ whole genome shotgun (WGS) entry which is preliminary data.</text>
</comment>
<dbReference type="AlphaFoldDB" id="A0A7Y9DRW4"/>
<proteinExistence type="predicted"/>